<dbReference type="CDD" id="cd02696">
    <property type="entry name" value="MurNAc-LAA"/>
    <property type="match status" value="1"/>
</dbReference>
<keyword evidence="3" id="KW-0378">Hydrolase</keyword>
<dbReference type="InterPro" id="IPR002508">
    <property type="entry name" value="MurNAc-LAA_cat"/>
</dbReference>
<dbReference type="Pfam" id="PF11741">
    <property type="entry name" value="AMIN"/>
    <property type="match status" value="1"/>
</dbReference>
<feature type="chain" id="PRO_5046361769" description="N-acetylmuramoyl-L-alanine amidase" evidence="4">
    <location>
        <begin position="21"/>
        <end position="411"/>
    </location>
</feature>
<evidence type="ECO:0000259" key="5">
    <source>
        <dbReference type="SMART" id="SM00646"/>
    </source>
</evidence>
<feature type="signal peptide" evidence="4">
    <location>
        <begin position="1"/>
        <end position="20"/>
    </location>
</feature>
<dbReference type="Gene3D" id="3.40.630.40">
    <property type="entry name" value="Zn-dependent exopeptidases"/>
    <property type="match status" value="1"/>
</dbReference>
<protein>
    <recommendedName>
        <fullName evidence="2">N-acetylmuramoyl-L-alanine amidase</fullName>
        <ecNumber evidence="2">3.5.1.28</ecNumber>
    </recommendedName>
</protein>
<dbReference type="EC" id="3.5.1.28" evidence="2"/>
<proteinExistence type="predicted"/>
<dbReference type="SMART" id="SM00646">
    <property type="entry name" value="Ami_3"/>
    <property type="match status" value="1"/>
</dbReference>
<dbReference type="PANTHER" id="PTHR30404">
    <property type="entry name" value="N-ACETYLMURAMOYL-L-ALANINE AMIDASE"/>
    <property type="match status" value="1"/>
</dbReference>
<comment type="catalytic activity">
    <reaction evidence="1">
        <text>Hydrolyzes the link between N-acetylmuramoyl residues and L-amino acid residues in certain cell-wall glycopeptides.</text>
        <dbReference type="EC" id="3.5.1.28"/>
    </reaction>
</comment>
<name>A0ABW4S6B0_9RHOB</name>
<dbReference type="PANTHER" id="PTHR30404:SF0">
    <property type="entry name" value="N-ACETYLMURAMOYL-L-ALANINE AMIDASE AMIC"/>
    <property type="match status" value="1"/>
</dbReference>
<dbReference type="InterPro" id="IPR021731">
    <property type="entry name" value="AMIN_dom"/>
</dbReference>
<dbReference type="SUPFAM" id="SSF53187">
    <property type="entry name" value="Zn-dependent exopeptidases"/>
    <property type="match status" value="1"/>
</dbReference>
<evidence type="ECO:0000256" key="4">
    <source>
        <dbReference type="SAM" id="SignalP"/>
    </source>
</evidence>
<organism evidence="6 7">
    <name type="scientific">Halodurantibacterium flavum</name>
    <dbReference type="NCBI Taxonomy" id="1382802"/>
    <lineage>
        <taxon>Bacteria</taxon>
        <taxon>Pseudomonadati</taxon>
        <taxon>Pseudomonadota</taxon>
        <taxon>Alphaproteobacteria</taxon>
        <taxon>Rhodobacterales</taxon>
        <taxon>Paracoccaceae</taxon>
        <taxon>Halodurantibacterium</taxon>
    </lineage>
</organism>
<dbReference type="InterPro" id="IPR050695">
    <property type="entry name" value="N-acetylmuramoyl_amidase_3"/>
</dbReference>
<keyword evidence="4" id="KW-0732">Signal</keyword>
<evidence type="ECO:0000256" key="3">
    <source>
        <dbReference type="ARBA" id="ARBA00022801"/>
    </source>
</evidence>
<reference evidence="7" key="1">
    <citation type="journal article" date="2019" name="Int. J. Syst. Evol. Microbiol.">
        <title>The Global Catalogue of Microorganisms (GCM) 10K type strain sequencing project: providing services to taxonomists for standard genome sequencing and annotation.</title>
        <authorList>
            <consortium name="The Broad Institute Genomics Platform"/>
            <consortium name="The Broad Institute Genome Sequencing Center for Infectious Disease"/>
            <person name="Wu L."/>
            <person name="Ma J."/>
        </authorList>
    </citation>
    <scope>NUCLEOTIDE SEQUENCE [LARGE SCALE GENOMIC DNA]</scope>
    <source>
        <strain evidence="7">CGMCC 4.7242</strain>
    </source>
</reference>
<dbReference type="Gene3D" id="2.60.40.3500">
    <property type="match status" value="1"/>
</dbReference>
<dbReference type="Pfam" id="PF01520">
    <property type="entry name" value="Amidase_3"/>
    <property type="match status" value="1"/>
</dbReference>
<keyword evidence="7" id="KW-1185">Reference proteome</keyword>
<gene>
    <name evidence="6" type="ORF">ACFSGJ_12025</name>
</gene>
<comment type="caution">
    <text evidence="6">The sequence shown here is derived from an EMBL/GenBank/DDBJ whole genome shotgun (WGS) entry which is preliminary data.</text>
</comment>
<dbReference type="RefSeq" id="WP_390261950.1">
    <property type="nucleotide sequence ID" value="NZ_JBHUGH010000009.1"/>
</dbReference>
<accession>A0ABW4S6B0</accession>
<dbReference type="Proteomes" id="UP001597353">
    <property type="component" value="Unassembled WGS sequence"/>
</dbReference>
<evidence type="ECO:0000313" key="7">
    <source>
        <dbReference type="Proteomes" id="UP001597353"/>
    </source>
</evidence>
<evidence type="ECO:0000313" key="6">
    <source>
        <dbReference type="EMBL" id="MFD1912939.1"/>
    </source>
</evidence>
<evidence type="ECO:0000256" key="2">
    <source>
        <dbReference type="ARBA" id="ARBA00011901"/>
    </source>
</evidence>
<dbReference type="EMBL" id="JBHUGH010000009">
    <property type="protein sequence ID" value="MFD1912939.1"/>
    <property type="molecule type" value="Genomic_DNA"/>
</dbReference>
<sequence>MSSLRIFRRAALIAALTVWAAPSLAQAPATVRAEPAASTLDAGRRAIRLTLGLGAPVAYRLRTVQDPPRLVVELEGLDWNGLDPALLMDGVSRGVTGLRIGEAPDGWARMVIELDGPWGVRTAATQREGDLARLNLELRPVPLPEFLANAGTAEEVLWGLPRRAVTEGRAVSRQHGGRPLVVALDPGHGGIDPGAERGGLREAHLMLTFARELKEYMLRAGDFRVVLTREADVFVPLEARQSIARAAGADVFLSLHADALADGDASGTTIYTLAEDASDAASASLAERHDRADLLAGLDLGAHDDLVAQVLLSMARTETSPRTDRLADALATRIEAHAGPMHKRPLLQANFSVLRAADIPSVLIELGFMSNDADLARLRSPSWRAQMAEGIIAGLQDWRVQDAAAQEGLRR</sequence>
<evidence type="ECO:0000256" key="1">
    <source>
        <dbReference type="ARBA" id="ARBA00001561"/>
    </source>
</evidence>
<feature type="domain" description="MurNAc-LAA" evidence="5">
    <location>
        <begin position="241"/>
        <end position="396"/>
    </location>
</feature>